<dbReference type="InterPro" id="IPR024079">
    <property type="entry name" value="MetalloPept_cat_dom_sf"/>
</dbReference>
<reference evidence="2 3" key="1">
    <citation type="submission" date="2018-06" db="EMBL/GenBank/DDBJ databases">
        <title>The draft genome sequence of Crocinitomix sp. SM1701.</title>
        <authorList>
            <person name="Zhang X."/>
        </authorList>
    </citation>
    <scope>NUCLEOTIDE SEQUENCE [LARGE SCALE GENOMIC DNA]</scope>
    <source>
        <strain evidence="2 3">SM1701</strain>
    </source>
</reference>
<dbReference type="GO" id="GO:0004177">
    <property type="term" value="F:aminopeptidase activity"/>
    <property type="evidence" value="ECO:0007669"/>
    <property type="project" value="TreeGrafter"/>
</dbReference>
<dbReference type="EMBL" id="QKSB01000001">
    <property type="protein sequence ID" value="PZE18439.1"/>
    <property type="molecule type" value="Genomic_DNA"/>
</dbReference>
<name>A0A2W1N1E4_9FLAO</name>
<organism evidence="2 3">
    <name type="scientific">Putridiphycobacter roseus</name>
    <dbReference type="NCBI Taxonomy" id="2219161"/>
    <lineage>
        <taxon>Bacteria</taxon>
        <taxon>Pseudomonadati</taxon>
        <taxon>Bacteroidota</taxon>
        <taxon>Flavobacteriia</taxon>
        <taxon>Flavobacteriales</taxon>
        <taxon>Crocinitomicaceae</taxon>
        <taxon>Putridiphycobacter</taxon>
    </lineage>
</organism>
<gene>
    <name evidence="2" type="ORF">DNU06_00980</name>
</gene>
<feature type="transmembrane region" description="Helical" evidence="1">
    <location>
        <begin position="6"/>
        <end position="23"/>
    </location>
</feature>
<dbReference type="Proteomes" id="UP000249248">
    <property type="component" value="Unassembled WGS sequence"/>
</dbReference>
<evidence type="ECO:0000313" key="2">
    <source>
        <dbReference type="EMBL" id="PZE18439.1"/>
    </source>
</evidence>
<evidence type="ECO:0000313" key="3">
    <source>
        <dbReference type="Proteomes" id="UP000249248"/>
    </source>
</evidence>
<proteinExistence type="predicted"/>
<dbReference type="PANTHER" id="PTHR30164">
    <property type="entry name" value="MTFA PEPTIDASE"/>
    <property type="match status" value="1"/>
</dbReference>
<dbReference type="OrthoDB" id="9786424at2"/>
<sequence length="265" mass="30645">MTPVVILPIVFSVILVLTYAYYVKFFRTKKWRIPTAKMDKAYKAILEETVCFYRNLSPAEKTRFEFKVQSFLLNHEIIGVECDVSVKDNILVAASAVIPVFNFDNWHYSNLDRVLLYPSQFDEHHQVKGKERVILGQVGTGDLAGTMVLSKPSLEHGFENEFDKQNTAIHEFVHLIDMRDGTVDGVPELLMERQYVIPWLDLIRTEILKINKGKSPIRNYGGTNSAEFFAVAAEFFFERPKLLAKKHPELYGFMREMFGEKHLMD</sequence>
<dbReference type="Gene3D" id="1.10.472.150">
    <property type="entry name" value="Glucose-regulated metallo-peptidase M90, N-terminal domain"/>
    <property type="match status" value="1"/>
</dbReference>
<keyword evidence="3" id="KW-1185">Reference proteome</keyword>
<dbReference type="InterPro" id="IPR042252">
    <property type="entry name" value="MtfA_N"/>
</dbReference>
<dbReference type="InterPro" id="IPR010384">
    <property type="entry name" value="MtfA_fam"/>
</dbReference>
<dbReference type="GO" id="GO:0005829">
    <property type="term" value="C:cytosol"/>
    <property type="evidence" value="ECO:0007669"/>
    <property type="project" value="TreeGrafter"/>
</dbReference>
<dbReference type="PANTHER" id="PTHR30164:SF2">
    <property type="entry name" value="PROTEIN MTFA"/>
    <property type="match status" value="1"/>
</dbReference>
<dbReference type="SUPFAM" id="SSF55486">
    <property type="entry name" value="Metalloproteases ('zincins'), catalytic domain"/>
    <property type="match status" value="1"/>
</dbReference>
<protein>
    <submittedName>
        <fullName evidence="2">Peptidase</fullName>
    </submittedName>
</protein>
<keyword evidence="1" id="KW-1133">Transmembrane helix</keyword>
<dbReference type="Pfam" id="PF06167">
    <property type="entry name" value="Peptidase_M90"/>
    <property type="match status" value="1"/>
</dbReference>
<comment type="caution">
    <text evidence="2">The sequence shown here is derived from an EMBL/GenBank/DDBJ whole genome shotgun (WGS) entry which is preliminary data.</text>
</comment>
<keyword evidence="1" id="KW-0472">Membrane</keyword>
<dbReference type="Gene3D" id="3.40.390.10">
    <property type="entry name" value="Collagenase (Catalytic Domain)"/>
    <property type="match status" value="1"/>
</dbReference>
<dbReference type="RefSeq" id="WP_111061339.1">
    <property type="nucleotide sequence ID" value="NZ_JBHUCU010000007.1"/>
</dbReference>
<keyword evidence="1" id="KW-0812">Transmembrane</keyword>
<dbReference type="AlphaFoldDB" id="A0A2W1N1E4"/>
<evidence type="ECO:0000256" key="1">
    <source>
        <dbReference type="SAM" id="Phobius"/>
    </source>
</evidence>
<dbReference type="GO" id="GO:0008237">
    <property type="term" value="F:metallopeptidase activity"/>
    <property type="evidence" value="ECO:0007669"/>
    <property type="project" value="InterPro"/>
</dbReference>
<accession>A0A2W1N1E4</accession>
<dbReference type="CDD" id="cd20169">
    <property type="entry name" value="Peptidase_M90_mtfA"/>
    <property type="match status" value="1"/>
</dbReference>